<dbReference type="EMBL" id="CP008822">
    <property type="protein sequence ID" value="AIM28250.1"/>
    <property type="molecule type" value="Genomic_DNA"/>
</dbReference>
<reference evidence="6 8" key="3">
    <citation type="submission" date="2015-07" db="EMBL/GenBank/DDBJ databases">
        <title>Physiological, transcriptional responses and genome re-sequencing of acid resistant extremely thermoacidophilic Metallosphaera sedula SARC-M1.</title>
        <authorList>
            <person name="Ai C."/>
            <person name="McCarthy S."/>
            <person name="Eckrich V."/>
            <person name="Rudrappa D."/>
            <person name="Qiu G."/>
            <person name="Blum P."/>
        </authorList>
    </citation>
    <scope>NUCLEOTIDE SEQUENCE [LARGE SCALE GENOMIC DNA]</scope>
    <source>
        <strain evidence="6 8">SARC-M1</strain>
    </source>
</reference>
<dbReference type="EMBL" id="CP012175">
    <property type="protein sequence ID" value="AKV81791.1"/>
    <property type="molecule type" value="Genomic_DNA"/>
</dbReference>
<dbReference type="OrthoDB" id="1011at2157"/>
<reference evidence="1 7" key="1">
    <citation type="journal article" date="2014" name="J. Bacteriol.">
        <title>Role of an Archaeal PitA Transporter in the Copper and Arsenic Resistance of Metallosphaera sedula, an Extreme Thermoacidophile.</title>
        <authorList>
            <person name="McCarthy S."/>
            <person name="Ai C."/>
            <person name="Wheaton G."/>
            <person name="Tevatia R."/>
            <person name="Eckrich V."/>
            <person name="Kelly R."/>
            <person name="Blum P."/>
        </authorList>
    </citation>
    <scope>NUCLEOTIDE SEQUENCE [LARGE SCALE GENOMIC DNA]</scope>
    <source>
        <strain evidence="1 7">CuR1</strain>
    </source>
</reference>
<evidence type="ECO:0000313" key="11">
    <source>
        <dbReference type="Proteomes" id="UP000062475"/>
    </source>
</evidence>
<dbReference type="PATRIC" id="fig|43687.5.peg.2285"/>
<dbReference type="EMBL" id="CP012172">
    <property type="protein sequence ID" value="AKV75057.1"/>
    <property type="molecule type" value="Genomic_DNA"/>
</dbReference>
<accession>A0A088EAB6</accession>
<dbReference type="Proteomes" id="UP000068832">
    <property type="component" value="Chromosome"/>
</dbReference>
<dbReference type="Proteomes" id="UP000056255">
    <property type="component" value="Chromosome"/>
</dbReference>
<dbReference type="EMBL" id="CP012176">
    <property type="protein sequence ID" value="AKV84024.1"/>
    <property type="molecule type" value="Genomic_DNA"/>
</dbReference>
<evidence type="ECO:0000313" key="7">
    <source>
        <dbReference type="Proteomes" id="UP000029084"/>
    </source>
</evidence>
<evidence type="ECO:0000313" key="6">
    <source>
        <dbReference type="EMBL" id="AKV84024.1"/>
    </source>
</evidence>
<evidence type="ECO:0000313" key="2">
    <source>
        <dbReference type="EMBL" id="AKV75057.1"/>
    </source>
</evidence>
<evidence type="ECO:0000313" key="12">
    <source>
        <dbReference type="Proteomes" id="UP000068832"/>
    </source>
</evidence>
<evidence type="ECO:0000313" key="1">
    <source>
        <dbReference type="EMBL" id="AIM28250.1"/>
    </source>
</evidence>
<dbReference type="RefSeq" id="WP_012022054.1">
    <property type="nucleotide sequence ID" value="NZ_AP019770.1"/>
</dbReference>
<dbReference type="Proteomes" id="UP000062475">
    <property type="component" value="Chromosome"/>
</dbReference>
<protein>
    <submittedName>
        <fullName evidence="1">Uncharacterized protein</fullName>
    </submittedName>
</protein>
<proteinExistence type="predicted"/>
<evidence type="ECO:0000313" key="10">
    <source>
        <dbReference type="Proteomes" id="UP000062398"/>
    </source>
</evidence>
<reference evidence="9 10" key="2">
    <citation type="journal article" date="2015" name="Genome Announc.">
        <title>Complete Genome Sequences of Evolved Arsenate-Resistant Metallosphaera sedula Strains.</title>
        <authorList>
            <person name="Ai C."/>
            <person name="McCarthy S."/>
            <person name="Schackwitz W."/>
            <person name="Martin J."/>
            <person name="Lipzen A."/>
            <person name="Blum P."/>
        </authorList>
    </citation>
    <scope>NUCLEOTIDE SEQUENCE [LARGE SCALE GENOMIC DNA]</scope>
    <source>
        <strain evidence="4 10">ARS120-1</strain>
        <strain evidence="5 9">ARS120-2</strain>
        <strain evidence="2 12">ARS50-1</strain>
        <strain evidence="3 11">ARS50-2</strain>
    </source>
</reference>
<name>A0A088EAB6_9CREN</name>
<dbReference type="AlphaFoldDB" id="A0A088EAB6"/>
<dbReference type="EMBL" id="CP012173">
    <property type="protein sequence ID" value="AKV77296.1"/>
    <property type="molecule type" value="Genomic_DNA"/>
</dbReference>
<sequence length="64" mass="7168">MAISVDSKQNLKVKTLIKCMQCDYTQERDFQVGDFVLKLVGNCPKDNGPLYIAGIYAESITPKK</sequence>
<evidence type="ECO:0000313" key="3">
    <source>
        <dbReference type="EMBL" id="AKV77296.1"/>
    </source>
</evidence>
<evidence type="ECO:0000313" key="4">
    <source>
        <dbReference type="EMBL" id="AKV79546.1"/>
    </source>
</evidence>
<organism evidence="1 7">
    <name type="scientific">Metallosphaera sedula</name>
    <dbReference type="NCBI Taxonomy" id="43687"/>
    <lineage>
        <taxon>Archaea</taxon>
        <taxon>Thermoproteota</taxon>
        <taxon>Thermoprotei</taxon>
        <taxon>Sulfolobales</taxon>
        <taxon>Sulfolobaceae</taxon>
        <taxon>Metallosphaera</taxon>
    </lineage>
</organism>
<dbReference type="Proteomes" id="UP000062398">
    <property type="component" value="Chromosome"/>
</dbReference>
<dbReference type="OMA" id="KLVGNCP"/>
<evidence type="ECO:0000313" key="9">
    <source>
        <dbReference type="Proteomes" id="UP000061362"/>
    </source>
</evidence>
<gene>
    <name evidence="1" type="ORF">HA72_2128</name>
    <name evidence="2" type="ORF">MsedA_2177</name>
    <name evidence="3" type="ORF">MsedB_2179</name>
    <name evidence="4" type="ORF">MsedC_2177</name>
    <name evidence="5" type="ORF">MsedD_2178</name>
    <name evidence="6" type="ORF">MsedE_2179</name>
</gene>
<evidence type="ECO:0000313" key="5">
    <source>
        <dbReference type="EMBL" id="AKV81791.1"/>
    </source>
</evidence>
<dbReference type="Proteomes" id="UP000029084">
    <property type="component" value="Chromosome"/>
</dbReference>
<dbReference type="EMBL" id="CP012174">
    <property type="protein sequence ID" value="AKV79546.1"/>
    <property type="molecule type" value="Genomic_DNA"/>
</dbReference>
<dbReference type="GeneID" id="97612762"/>
<evidence type="ECO:0000313" key="8">
    <source>
        <dbReference type="Proteomes" id="UP000056255"/>
    </source>
</evidence>
<dbReference type="Proteomes" id="UP000061362">
    <property type="component" value="Chromosome"/>
</dbReference>